<feature type="signal peptide" evidence="2">
    <location>
        <begin position="1"/>
        <end position="20"/>
    </location>
</feature>
<dbReference type="SUPFAM" id="SSF48452">
    <property type="entry name" value="TPR-like"/>
    <property type="match status" value="1"/>
</dbReference>
<evidence type="ECO:0000256" key="1">
    <source>
        <dbReference type="PROSITE-ProRule" id="PRU00339"/>
    </source>
</evidence>
<dbReference type="InterPro" id="IPR011990">
    <property type="entry name" value="TPR-like_helical_dom_sf"/>
</dbReference>
<reference evidence="4" key="1">
    <citation type="journal article" date="2019" name="Int. J. Syst. Evol. Microbiol.">
        <title>The Global Catalogue of Microorganisms (GCM) 10K type strain sequencing project: providing services to taxonomists for standard genome sequencing and annotation.</title>
        <authorList>
            <consortium name="The Broad Institute Genomics Platform"/>
            <consortium name="The Broad Institute Genome Sequencing Center for Infectious Disease"/>
            <person name="Wu L."/>
            <person name="Ma J."/>
        </authorList>
    </citation>
    <scope>NUCLEOTIDE SEQUENCE [LARGE SCALE GENOMIC DNA]</scope>
    <source>
        <strain evidence="4">JCM 15089</strain>
    </source>
</reference>
<feature type="chain" id="PRO_5045116515" description="Tetratricopeptide repeat protein" evidence="2">
    <location>
        <begin position="21"/>
        <end position="301"/>
    </location>
</feature>
<proteinExistence type="predicted"/>
<evidence type="ECO:0008006" key="5">
    <source>
        <dbReference type="Google" id="ProtNLM"/>
    </source>
</evidence>
<protein>
    <recommendedName>
        <fullName evidence="5">Tetratricopeptide repeat protein</fullName>
    </recommendedName>
</protein>
<comment type="caution">
    <text evidence="3">The sequence shown here is derived from an EMBL/GenBank/DDBJ whole genome shotgun (WGS) entry which is preliminary data.</text>
</comment>
<dbReference type="PROSITE" id="PS50005">
    <property type="entry name" value="TPR"/>
    <property type="match status" value="1"/>
</dbReference>
<dbReference type="EMBL" id="BAAADD010000003">
    <property type="protein sequence ID" value="GAA0567355.1"/>
    <property type="molecule type" value="Genomic_DNA"/>
</dbReference>
<dbReference type="Gene3D" id="1.25.40.10">
    <property type="entry name" value="Tetratricopeptide repeat domain"/>
    <property type="match status" value="1"/>
</dbReference>
<keyword evidence="2" id="KW-0732">Signal</keyword>
<dbReference type="RefSeq" id="WP_166932957.1">
    <property type="nucleotide sequence ID" value="NZ_BAAADD010000003.1"/>
</dbReference>
<gene>
    <name evidence="3" type="ORF">GCM10008942_14890</name>
</gene>
<keyword evidence="4" id="KW-1185">Reference proteome</keyword>
<dbReference type="Proteomes" id="UP001499951">
    <property type="component" value="Unassembled WGS sequence"/>
</dbReference>
<feature type="repeat" description="TPR" evidence="1">
    <location>
        <begin position="236"/>
        <end position="269"/>
    </location>
</feature>
<accession>A0ABP3PKC4</accession>
<dbReference type="InterPro" id="IPR019734">
    <property type="entry name" value="TPR_rpt"/>
</dbReference>
<evidence type="ECO:0000256" key="2">
    <source>
        <dbReference type="SAM" id="SignalP"/>
    </source>
</evidence>
<name>A0ABP3PKC4_9PROT</name>
<organism evidence="3 4">
    <name type="scientific">Rhizomicrobium electricum</name>
    <dbReference type="NCBI Taxonomy" id="480070"/>
    <lineage>
        <taxon>Bacteria</taxon>
        <taxon>Pseudomonadati</taxon>
        <taxon>Pseudomonadota</taxon>
        <taxon>Alphaproteobacteria</taxon>
        <taxon>Micropepsales</taxon>
        <taxon>Micropepsaceae</taxon>
        <taxon>Rhizomicrobium</taxon>
    </lineage>
</organism>
<evidence type="ECO:0000313" key="3">
    <source>
        <dbReference type="EMBL" id="GAA0567355.1"/>
    </source>
</evidence>
<keyword evidence="1" id="KW-0802">TPR repeat</keyword>
<sequence length="301" mass="33300">MKRILLAAAAAFALIPSALAQDTCPLTLEGRWIDDASSNIKGRPNQVTGFLLRRQGEGYYITTIYDFGAKAVPRGYYRGGAAEMNYRSVLGQDDLTLMFQGTVVGPVAVAEIAARRPKIDRNYKLTNGGNTIEISGETLVAEVNPNGTLHRTEHISLAYKSQRAPWPKPCEAAKRAAGWDAFKAKANAFRDAKDKPALSDEVRQYGMLGVDAVNAKNFDDALNQFESGLALEPLWPNGHYNAAMVYAQTGDYENAVYHMKAYLELIPADDKEFQAHRDRILLWQGKLKQQMAEPMQVVAED</sequence>
<evidence type="ECO:0000313" key="4">
    <source>
        <dbReference type="Proteomes" id="UP001499951"/>
    </source>
</evidence>